<feature type="transmembrane region" description="Helical" evidence="6">
    <location>
        <begin position="202"/>
        <end position="220"/>
    </location>
</feature>
<dbReference type="OrthoDB" id="9782006at2"/>
<dbReference type="Gene3D" id="1.20.1640.10">
    <property type="entry name" value="Multidrug efflux transporter AcrB transmembrane domain"/>
    <property type="match status" value="2"/>
</dbReference>
<evidence type="ECO:0000256" key="3">
    <source>
        <dbReference type="ARBA" id="ARBA00022692"/>
    </source>
</evidence>
<gene>
    <name evidence="8" type="ORF">SAMN04487771_1003114</name>
</gene>
<dbReference type="InterPro" id="IPR050545">
    <property type="entry name" value="Mycobact_MmpL"/>
</dbReference>
<evidence type="ECO:0000313" key="9">
    <source>
        <dbReference type="Proteomes" id="UP000199820"/>
    </source>
</evidence>
<organism evidence="8 9">
    <name type="scientific">[Clostridium] aminophilum</name>
    <dbReference type="NCBI Taxonomy" id="1526"/>
    <lineage>
        <taxon>Bacteria</taxon>
        <taxon>Bacillati</taxon>
        <taxon>Bacillota</taxon>
        <taxon>Clostridia</taxon>
        <taxon>Lachnospirales</taxon>
        <taxon>Lachnospiraceae</taxon>
    </lineage>
</organism>
<proteinExistence type="predicted"/>
<protein>
    <recommendedName>
        <fullName evidence="7">Membrane transport protein MMPL domain-containing protein</fullName>
    </recommendedName>
</protein>
<feature type="transmembrane region" description="Helical" evidence="6">
    <location>
        <begin position="643"/>
        <end position="662"/>
    </location>
</feature>
<dbReference type="PANTHER" id="PTHR33406:SF13">
    <property type="entry name" value="MEMBRANE PROTEIN YDFJ"/>
    <property type="match status" value="1"/>
</dbReference>
<feature type="transmembrane region" description="Helical" evidence="6">
    <location>
        <begin position="596"/>
        <end position="617"/>
    </location>
</feature>
<evidence type="ECO:0000313" key="8">
    <source>
        <dbReference type="EMBL" id="SET02738.1"/>
    </source>
</evidence>
<evidence type="ECO:0000256" key="1">
    <source>
        <dbReference type="ARBA" id="ARBA00004651"/>
    </source>
</evidence>
<evidence type="ECO:0000256" key="5">
    <source>
        <dbReference type="ARBA" id="ARBA00023136"/>
    </source>
</evidence>
<evidence type="ECO:0000259" key="7">
    <source>
        <dbReference type="Pfam" id="PF03176"/>
    </source>
</evidence>
<dbReference type="Pfam" id="PF03176">
    <property type="entry name" value="MMPL"/>
    <property type="match status" value="2"/>
</dbReference>
<dbReference type="AlphaFoldDB" id="A0A1I0B781"/>
<keyword evidence="9" id="KW-1185">Reference proteome</keyword>
<name>A0A1I0B781_9FIRM</name>
<evidence type="ECO:0000256" key="6">
    <source>
        <dbReference type="SAM" id="Phobius"/>
    </source>
</evidence>
<dbReference type="eggNOG" id="COG1033">
    <property type="taxonomic scope" value="Bacteria"/>
</dbReference>
<feature type="transmembrane region" description="Helical" evidence="6">
    <location>
        <begin position="552"/>
        <end position="584"/>
    </location>
</feature>
<dbReference type="RefSeq" id="WP_083378725.1">
    <property type="nucleotide sequence ID" value="NZ_FOIL01000003.1"/>
</dbReference>
<dbReference type="STRING" id="1526.SAMN02910262_01655"/>
<reference evidence="8 9" key="1">
    <citation type="submission" date="2016-10" db="EMBL/GenBank/DDBJ databases">
        <authorList>
            <person name="de Groot N.N."/>
        </authorList>
    </citation>
    <scope>NUCLEOTIDE SEQUENCE [LARGE SCALE GENOMIC DNA]</scope>
    <source>
        <strain evidence="8 9">KH1P1</strain>
    </source>
</reference>
<keyword evidence="5 6" id="KW-0472">Membrane</keyword>
<feature type="transmembrane region" description="Helical" evidence="6">
    <location>
        <begin position="296"/>
        <end position="316"/>
    </location>
</feature>
<keyword evidence="4 6" id="KW-1133">Transmembrane helix</keyword>
<keyword evidence="2" id="KW-1003">Cell membrane</keyword>
<comment type="subcellular location">
    <subcellularLocation>
        <location evidence="1">Cell membrane</location>
        <topology evidence="1">Multi-pass membrane protein</topology>
    </subcellularLocation>
</comment>
<feature type="transmembrane region" description="Helical" evidence="6">
    <location>
        <begin position="40"/>
        <end position="63"/>
    </location>
</feature>
<dbReference type="InterPro" id="IPR004869">
    <property type="entry name" value="MMPL_dom"/>
</dbReference>
<dbReference type="EMBL" id="FOIL01000003">
    <property type="protein sequence ID" value="SET02738.1"/>
    <property type="molecule type" value="Genomic_DNA"/>
</dbReference>
<dbReference type="SUPFAM" id="SSF82866">
    <property type="entry name" value="Multidrug efflux transporter AcrB transmembrane domain"/>
    <property type="match status" value="2"/>
</dbReference>
<feature type="transmembrane region" description="Helical" evidence="6">
    <location>
        <begin position="378"/>
        <end position="396"/>
    </location>
</feature>
<feature type="transmembrane region" description="Helical" evidence="6">
    <location>
        <begin position="682"/>
        <end position="704"/>
    </location>
</feature>
<evidence type="ECO:0000256" key="2">
    <source>
        <dbReference type="ARBA" id="ARBA00022475"/>
    </source>
</evidence>
<dbReference type="PANTHER" id="PTHR33406">
    <property type="entry name" value="MEMBRANE PROTEIN MJ1562-RELATED"/>
    <property type="match status" value="1"/>
</dbReference>
<dbReference type="GO" id="GO:0005886">
    <property type="term" value="C:plasma membrane"/>
    <property type="evidence" value="ECO:0007669"/>
    <property type="project" value="UniProtKB-SubCell"/>
</dbReference>
<keyword evidence="3 6" id="KW-0812">Transmembrane</keyword>
<dbReference type="Proteomes" id="UP000199820">
    <property type="component" value="Unassembled WGS sequence"/>
</dbReference>
<sequence length="732" mass="82285">MSILEKLHLKKHDAAGEGTDGGEAPKKNALAYFIVDHNHVISRIVAVFVIFFLICIPFVGINYDLTSYLPESSESKQAIDKMEATFGYPGTARIMIKDVTLYEAKQYKSLMEKVDGVDQIVWCDITTPVYSSPDFIDYTKIDEYYKDGNAVMDLTFKKGDNDESTKQAINRLTEILGDRGYVTGPSPTQKLISENVQQQMKFILLFAGAVIFLILLFTTTSWFQPFLFLTVMLCAIILNKGSNIILGEISFVTNNIQDVMQLATSMDYSVFLLNAYERERAKGLDNETALKIGLGNTINTVLASSMTTFFGFLALVTMKFHMGFDLGIVLAKSIICSLLMVIFLMPALLLKWNDRLDRTEHRPFLPDFHKFSIRVNRFSPYILAALLIFALPAYFAQSMNDFRFGVSALASGKRTAIYQETREIEEKFGKSNLFVCIFPNDSPAAEKAIIDEIEAMPDCKKVMGMASYLPDGVPEQILPVRITELFHKDGWTRILVYLKTKEESELAFKDSSEVQAVIRKYYPEEGFVAGMTPTNIDLKQILSEDYTNANNLAIFCIFMVVAITYKSLVIPIVTMIPIMIAIYMNMSFPYIAGEEMIYIAYAVVSCIQLGSCIDYAISSMENYELIRKTEPDKKIAAQKMTQMSFPSILTSGMILSLCGYSINQLSSIPVISEVGHLVGRGAFFAVIAVTCAMPVLLKLFDMFLTTDAVTRHRILKEKVVRFGERFRGKKQG</sequence>
<feature type="transmembrane region" description="Helical" evidence="6">
    <location>
        <begin position="328"/>
        <end position="349"/>
    </location>
</feature>
<feature type="domain" description="Membrane transport protein MMPL" evidence="7">
    <location>
        <begin position="68"/>
        <end position="350"/>
    </location>
</feature>
<evidence type="ECO:0000256" key="4">
    <source>
        <dbReference type="ARBA" id="ARBA00022989"/>
    </source>
</evidence>
<accession>A0A1I0B781</accession>
<feature type="domain" description="Membrane transport protein MMPL" evidence="7">
    <location>
        <begin position="447"/>
        <end position="700"/>
    </location>
</feature>